<protein>
    <submittedName>
        <fullName evidence="8">Flagellar assembly protein FliH</fullName>
    </submittedName>
</protein>
<keyword evidence="8" id="KW-0282">Flagellum</keyword>
<dbReference type="AlphaFoldDB" id="A0A1H0KX05"/>
<reference evidence="8 9" key="1">
    <citation type="submission" date="2016-10" db="EMBL/GenBank/DDBJ databases">
        <authorList>
            <person name="de Groot N.N."/>
        </authorList>
    </citation>
    <scope>NUCLEOTIDE SEQUENCE [LARGE SCALE GENOMIC DNA]</scope>
    <source>
        <strain evidence="8 9">StLB037</strain>
    </source>
</reference>
<keyword evidence="8" id="KW-0966">Cell projection</keyword>
<accession>A0A1H0KX05</accession>
<keyword evidence="6" id="KW-1006">Bacterial flagellum protein export</keyword>
<evidence type="ECO:0000256" key="2">
    <source>
        <dbReference type="ARBA" id="ARBA00006602"/>
    </source>
</evidence>
<comment type="function">
    <text evidence="1">Needed for flagellar regrowth and assembly.</text>
</comment>
<comment type="similarity">
    <text evidence="2">Belongs to the FliH family.</text>
</comment>
<keyword evidence="8" id="KW-0969">Cilium</keyword>
<sequence>MTGTPIVLPGGGRLPRRRRVAIVREEHGSLVDLATDRLRHNRRVTAVSESVFTPLVLPRVGEVRTDARTVADRARARGYADGFAEGRRDARAELERERLEADERFAAREAAAQDAHRAALSALGGARARLEDGIAAIVASDLRRIEELAVEMAAEILGAEMSDAARSAVHAVRRAAAQTPRSAWVRVHLNERDLRTLNTVTDPSLPEGVEVEVGADVDPGGAVVRIAHGSVDTRIAAALERAREALSIDENAEASP</sequence>
<feature type="domain" description="Flagellar assembly protein FliH/Type III secretion system HrpE" evidence="7">
    <location>
        <begin position="144"/>
        <end position="240"/>
    </location>
</feature>
<evidence type="ECO:0000313" key="8">
    <source>
        <dbReference type="EMBL" id="SDO60564.1"/>
    </source>
</evidence>
<dbReference type="Proteomes" id="UP000186456">
    <property type="component" value="Unassembled WGS sequence"/>
</dbReference>
<evidence type="ECO:0000259" key="7">
    <source>
        <dbReference type="Pfam" id="PF02108"/>
    </source>
</evidence>
<evidence type="ECO:0000256" key="4">
    <source>
        <dbReference type="ARBA" id="ARBA00022795"/>
    </source>
</evidence>
<dbReference type="GO" id="GO:0044781">
    <property type="term" value="P:bacterial-type flagellum organization"/>
    <property type="evidence" value="ECO:0007669"/>
    <property type="project" value="UniProtKB-KW"/>
</dbReference>
<gene>
    <name evidence="8" type="ORF">SAMN04487788_0237</name>
</gene>
<dbReference type="Pfam" id="PF02108">
    <property type="entry name" value="FliH"/>
    <property type="match status" value="1"/>
</dbReference>
<evidence type="ECO:0000256" key="1">
    <source>
        <dbReference type="ARBA" id="ARBA00003041"/>
    </source>
</evidence>
<dbReference type="PANTHER" id="PTHR34982:SF1">
    <property type="entry name" value="FLAGELLAR ASSEMBLY PROTEIN FLIH"/>
    <property type="match status" value="1"/>
</dbReference>
<proteinExistence type="inferred from homology"/>
<evidence type="ECO:0000313" key="9">
    <source>
        <dbReference type="Proteomes" id="UP000186456"/>
    </source>
</evidence>
<evidence type="ECO:0000256" key="6">
    <source>
        <dbReference type="ARBA" id="ARBA00023225"/>
    </source>
</evidence>
<dbReference type="InterPro" id="IPR018035">
    <property type="entry name" value="Flagellar_FliH/T3SS_HrpE"/>
</dbReference>
<keyword evidence="4" id="KW-1005">Bacterial flagellum biogenesis</keyword>
<evidence type="ECO:0000256" key="3">
    <source>
        <dbReference type="ARBA" id="ARBA00022448"/>
    </source>
</evidence>
<dbReference type="EMBL" id="FNJN01000001">
    <property type="protein sequence ID" value="SDO60564.1"/>
    <property type="molecule type" value="Genomic_DNA"/>
</dbReference>
<dbReference type="InterPro" id="IPR051472">
    <property type="entry name" value="T3SS_Stator/FliH"/>
</dbReference>
<organism evidence="8 9">
    <name type="scientific">Microbacterium testaceum (strain StLB037)</name>
    <dbReference type="NCBI Taxonomy" id="979556"/>
    <lineage>
        <taxon>Bacteria</taxon>
        <taxon>Bacillati</taxon>
        <taxon>Actinomycetota</taxon>
        <taxon>Actinomycetes</taxon>
        <taxon>Micrococcales</taxon>
        <taxon>Microbacteriaceae</taxon>
        <taxon>Microbacterium</taxon>
    </lineage>
</organism>
<dbReference type="GO" id="GO:0015031">
    <property type="term" value="P:protein transport"/>
    <property type="evidence" value="ECO:0007669"/>
    <property type="project" value="UniProtKB-KW"/>
</dbReference>
<keyword evidence="3" id="KW-0813">Transport</keyword>
<name>A0A1H0KX05_MICTS</name>
<evidence type="ECO:0000256" key="5">
    <source>
        <dbReference type="ARBA" id="ARBA00022927"/>
    </source>
</evidence>
<keyword evidence="5" id="KW-0653">Protein transport</keyword>
<dbReference type="GO" id="GO:0005829">
    <property type="term" value="C:cytosol"/>
    <property type="evidence" value="ECO:0007669"/>
    <property type="project" value="TreeGrafter"/>
</dbReference>
<dbReference type="PANTHER" id="PTHR34982">
    <property type="entry name" value="YOP PROTEINS TRANSLOCATION PROTEIN L"/>
    <property type="match status" value="1"/>
</dbReference>